<dbReference type="Gene3D" id="1.20.1290.10">
    <property type="entry name" value="AhpD-like"/>
    <property type="match status" value="1"/>
</dbReference>
<dbReference type="Proteomes" id="UP001158644">
    <property type="component" value="Unassembled WGS sequence"/>
</dbReference>
<evidence type="ECO:0000259" key="1">
    <source>
        <dbReference type="Pfam" id="PF02627"/>
    </source>
</evidence>
<dbReference type="InterPro" id="IPR004675">
    <property type="entry name" value="AhpD_core"/>
</dbReference>
<protein>
    <submittedName>
        <fullName evidence="2">Carboxymuconolactone decarboxylase family protein</fullName>
    </submittedName>
</protein>
<dbReference type="RefSeq" id="WP_279988961.1">
    <property type="nucleotide sequence ID" value="NZ_DAIRWQ010000002.1"/>
</dbReference>
<dbReference type="SUPFAM" id="SSF69118">
    <property type="entry name" value="AhpD-like"/>
    <property type="match status" value="1"/>
</dbReference>
<accession>A0ABD4YND6</accession>
<sequence>MSRIVTPPVESASGATAELFSQISKAAGRVPNAYAAIGAHNPAALKAILQADSVPGTLSRQEKEVIKLAVSSASGCDYCQAAHFLVGKLAGVPQATLKQVIADQSTGNVRFDALTRFVRKLASNPGTLPEEAFTDIKSAGFSDAEIVEIGLVVSVITFTNIFNRVNDTAIDFPQIP</sequence>
<organism evidence="2 3">
    <name type="scientific">Achromobacter mucicolens</name>
    <dbReference type="NCBI Taxonomy" id="1389922"/>
    <lineage>
        <taxon>Bacteria</taxon>
        <taxon>Pseudomonadati</taxon>
        <taxon>Pseudomonadota</taxon>
        <taxon>Betaproteobacteria</taxon>
        <taxon>Burkholderiales</taxon>
        <taxon>Alcaligenaceae</taxon>
        <taxon>Achromobacter</taxon>
    </lineage>
</organism>
<dbReference type="InterPro" id="IPR003779">
    <property type="entry name" value="CMD-like"/>
</dbReference>
<comment type="caution">
    <text evidence="2">The sequence shown here is derived from an EMBL/GenBank/DDBJ whole genome shotgun (WGS) entry which is preliminary data.</text>
</comment>
<dbReference type="InterPro" id="IPR029032">
    <property type="entry name" value="AhpD-like"/>
</dbReference>
<proteinExistence type="predicted"/>
<dbReference type="AlphaFoldDB" id="A0ABD4YND6"/>
<dbReference type="Pfam" id="PF02627">
    <property type="entry name" value="CMD"/>
    <property type="match status" value="1"/>
</dbReference>
<feature type="domain" description="Carboxymuconolactone decarboxylase-like" evidence="1">
    <location>
        <begin position="43"/>
        <end position="102"/>
    </location>
</feature>
<gene>
    <name evidence="2" type="ORF">N5C72_01580</name>
</gene>
<evidence type="ECO:0000313" key="3">
    <source>
        <dbReference type="Proteomes" id="UP001158644"/>
    </source>
</evidence>
<evidence type="ECO:0000313" key="2">
    <source>
        <dbReference type="EMBL" id="MDH1176745.1"/>
    </source>
</evidence>
<reference evidence="2 3" key="1">
    <citation type="submission" date="2022-09" db="EMBL/GenBank/DDBJ databases">
        <title>Intensive care unit water sources are persistently colonized with multi-drug resistant bacteria and are the site of extensive horizontal gene transfer of antibiotic resistance genes.</title>
        <authorList>
            <person name="Diorio-Toth L."/>
        </authorList>
    </citation>
    <scope>NUCLEOTIDE SEQUENCE [LARGE SCALE GENOMIC DNA]</scope>
    <source>
        <strain evidence="2 3">GD03967</strain>
    </source>
</reference>
<dbReference type="EMBL" id="JAOBZK010000001">
    <property type="protein sequence ID" value="MDH1176745.1"/>
    <property type="molecule type" value="Genomic_DNA"/>
</dbReference>
<dbReference type="PANTHER" id="PTHR35446:SF2">
    <property type="entry name" value="CARBOXYMUCONOLACTONE DECARBOXYLASE-LIKE DOMAIN-CONTAINING PROTEIN"/>
    <property type="match status" value="1"/>
</dbReference>
<name>A0ABD4YND6_9BURK</name>
<dbReference type="NCBIfam" id="TIGR00778">
    <property type="entry name" value="ahpD_dom"/>
    <property type="match status" value="1"/>
</dbReference>
<dbReference type="PANTHER" id="PTHR35446">
    <property type="entry name" value="SI:CH211-175M2.5"/>
    <property type="match status" value="1"/>
</dbReference>